<feature type="domain" description="DUF7144" evidence="2">
    <location>
        <begin position="15"/>
        <end position="129"/>
    </location>
</feature>
<evidence type="ECO:0000313" key="3">
    <source>
        <dbReference type="EMBL" id="GAA1833152.1"/>
    </source>
</evidence>
<comment type="caution">
    <text evidence="3">The sequence shown here is derived from an EMBL/GenBank/DDBJ whole genome shotgun (WGS) entry which is preliminary data.</text>
</comment>
<feature type="transmembrane region" description="Helical" evidence="1">
    <location>
        <begin position="60"/>
        <end position="79"/>
    </location>
</feature>
<feature type="transmembrane region" description="Helical" evidence="1">
    <location>
        <begin position="109"/>
        <end position="127"/>
    </location>
</feature>
<name>A0ABN2MNB5_9MICO</name>
<dbReference type="RefSeq" id="WP_157428617.1">
    <property type="nucleotide sequence ID" value="NZ_BAAANK010000004.1"/>
</dbReference>
<protein>
    <submittedName>
        <fullName evidence="3">Membrane protein</fullName>
    </submittedName>
</protein>
<keyword evidence="1" id="KW-0472">Membrane</keyword>
<organism evidence="3 4">
    <name type="scientific">Agromyces salentinus</name>
    <dbReference type="NCBI Taxonomy" id="269421"/>
    <lineage>
        <taxon>Bacteria</taxon>
        <taxon>Bacillati</taxon>
        <taxon>Actinomycetota</taxon>
        <taxon>Actinomycetes</taxon>
        <taxon>Micrococcales</taxon>
        <taxon>Microbacteriaceae</taxon>
        <taxon>Agromyces</taxon>
    </lineage>
</organism>
<dbReference type="EMBL" id="BAAANK010000004">
    <property type="protein sequence ID" value="GAA1833152.1"/>
    <property type="molecule type" value="Genomic_DNA"/>
</dbReference>
<proteinExistence type="predicted"/>
<accession>A0ABN2MNB5</accession>
<gene>
    <name evidence="3" type="ORF">GCM10009750_16840</name>
</gene>
<dbReference type="Pfam" id="PF23636">
    <property type="entry name" value="DUF7144"/>
    <property type="match status" value="1"/>
</dbReference>
<evidence type="ECO:0000259" key="2">
    <source>
        <dbReference type="Pfam" id="PF23636"/>
    </source>
</evidence>
<feature type="transmembrane region" description="Helical" evidence="1">
    <location>
        <begin position="84"/>
        <end position="103"/>
    </location>
</feature>
<evidence type="ECO:0000313" key="4">
    <source>
        <dbReference type="Proteomes" id="UP001501746"/>
    </source>
</evidence>
<keyword evidence="1" id="KW-0812">Transmembrane</keyword>
<sequence length="137" mass="14417">MSAASEVKVSGWVGWVAFAAAILMLNGVFSILQGIVALAGSDYYFAVAGGALFVFDLTGWGWWSIIIGALLVLVGVALITGATWARVVAVIIAGLSAIGQLFLIPAQPWWSIIVIAVDVLVIFAITVHGKDLRHARP</sequence>
<dbReference type="InterPro" id="IPR055568">
    <property type="entry name" value="DUF7144"/>
</dbReference>
<keyword evidence="4" id="KW-1185">Reference proteome</keyword>
<evidence type="ECO:0000256" key="1">
    <source>
        <dbReference type="SAM" id="Phobius"/>
    </source>
</evidence>
<keyword evidence="1" id="KW-1133">Transmembrane helix</keyword>
<dbReference type="Proteomes" id="UP001501746">
    <property type="component" value="Unassembled WGS sequence"/>
</dbReference>
<feature type="transmembrane region" description="Helical" evidence="1">
    <location>
        <begin position="12"/>
        <end position="40"/>
    </location>
</feature>
<reference evidence="3 4" key="1">
    <citation type="journal article" date="2019" name="Int. J. Syst. Evol. Microbiol.">
        <title>The Global Catalogue of Microorganisms (GCM) 10K type strain sequencing project: providing services to taxonomists for standard genome sequencing and annotation.</title>
        <authorList>
            <consortium name="The Broad Institute Genomics Platform"/>
            <consortium name="The Broad Institute Genome Sequencing Center for Infectious Disease"/>
            <person name="Wu L."/>
            <person name="Ma J."/>
        </authorList>
    </citation>
    <scope>NUCLEOTIDE SEQUENCE [LARGE SCALE GENOMIC DNA]</scope>
    <source>
        <strain evidence="3 4">JCM 14323</strain>
    </source>
</reference>